<organism evidence="2 3">
    <name type="scientific">Portunus trituberculatus</name>
    <name type="common">Swimming crab</name>
    <name type="synonym">Neptunus trituberculatus</name>
    <dbReference type="NCBI Taxonomy" id="210409"/>
    <lineage>
        <taxon>Eukaryota</taxon>
        <taxon>Metazoa</taxon>
        <taxon>Ecdysozoa</taxon>
        <taxon>Arthropoda</taxon>
        <taxon>Crustacea</taxon>
        <taxon>Multicrustacea</taxon>
        <taxon>Malacostraca</taxon>
        <taxon>Eumalacostraca</taxon>
        <taxon>Eucarida</taxon>
        <taxon>Decapoda</taxon>
        <taxon>Pleocyemata</taxon>
        <taxon>Brachyura</taxon>
        <taxon>Eubrachyura</taxon>
        <taxon>Portunoidea</taxon>
        <taxon>Portunidae</taxon>
        <taxon>Portuninae</taxon>
        <taxon>Portunus</taxon>
    </lineage>
</organism>
<keyword evidence="3" id="KW-1185">Reference proteome</keyword>
<reference evidence="2 3" key="1">
    <citation type="submission" date="2019-05" db="EMBL/GenBank/DDBJ databases">
        <title>Another draft genome of Portunus trituberculatus and its Hox gene families provides insights of decapod evolution.</title>
        <authorList>
            <person name="Jeong J.-H."/>
            <person name="Song I."/>
            <person name="Kim S."/>
            <person name="Choi T."/>
            <person name="Kim D."/>
            <person name="Ryu S."/>
            <person name="Kim W."/>
        </authorList>
    </citation>
    <scope>NUCLEOTIDE SEQUENCE [LARGE SCALE GENOMIC DNA]</scope>
    <source>
        <tissue evidence="2">Muscle</tissue>
    </source>
</reference>
<feature type="compositionally biased region" description="Basic and acidic residues" evidence="1">
    <location>
        <begin position="74"/>
        <end position="86"/>
    </location>
</feature>
<feature type="region of interest" description="Disordered" evidence="1">
    <location>
        <begin position="61"/>
        <end position="88"/>
    </location>
</feature>
<dbReference type="AlphaFoldDB" id="A0A5B7GHR8"/>
<sequence length="102" mass="12075">MGKEAVVVKTMGMGHHLYHLGGKTKEDTTLLLDRSQMAYRLLLRFTWELVFQRTLKVMGRQSKMKTNQRKRMKKLNESRREEEEAKISVARRSNIRHCPLMT</sequence>
<dbReference type="Proteomes" id="UP000324222">
    <property type="component" value="Unassembled WGS sequence"/>
</dbReference>
<gene>
    <name evidence="2" type="ORF">E2C01_053665</name>
</gene>
<comment type="caution">
    <text evidence="2">The sequence shown here is derived from an EMBL/GenBank/DDBJ whole genome shotgun (WGS) entry which is preliminary data.</text>
</comment>
<evidence type="ECO:0000313" key="2">
    <source>
        <dbReference type="EMBL" id="MPC59641.1"/>
    </source>
</evidence>
<dbReference type="EMBL" id="VSRR010016741">
    <property type="protein sequence ID" value="MPC59641.1"/>
    <property type="molecule type" value="Genomic_DNA"/>
</dbReference>
<evidence type="ECO:0000256" key="1">
    <source>
        <dbReference type="SAM" id="MobiDB-lite"/>
    </source>
</evidence>
<name>A0A5B7GHR8_PORTR</name>
<evidence type="ECO:0000313" key="3">
    <source>
        <dbReference type="Proteomes" id="UP000324222"/>
    </source>
</evidence>
<proteinExistence type="predicted"/>
<protein>
    <submittedName>
        <fullName evidence="2">Uncharacterized protein</fullName>
    </submittedName>
</protein>
<accession>A0A5B7GHR8</accession>
<feature type="compositionally biased region" description="Basic residues" evidence="1">
    <location>
        <begin position="62"/>
        <end position="73"/>
    </location>
</feature>